<dbReference type="Proteomes" id="UP000297914">
    <property type="component" value="Unassembled WGS sequence"/>
</dbReference>
<dbReference type="Proteomes" id="UP000297720">
    <property type="component" value="Unassembled WGS sequence"/>
</dbReference>
<proteinExistence type="predicted"/>
<evidence type="ECO:0000313" key="1">
    <source>
        <dbReference type="EMBL" id="TFF79659.1"/>
    </source>
</evidence>
<comment type="caution">
    <text evidence="2">The sequence shown here is derived from an EMBL/GenBank/DDBJ whole genome shotgun (WGS) entry which is preliminary data.</text>
</comment>
<dbReference type="EMBL" id="QORL01000005">
    <property type="protein sequence ID" value="TFF79659.1"/>
    <property type="molecule type" value="Genomic_DNA"/>
</dbReference>
<reference evidence="2 4" key="1">
    <citation type="submission" date="2018-06" db="EMBL/GenBank/DDBJ databases">
        <title>Occurrence of a novel blaKPC-2- and qnrS2- harbouring IncP6 plasmid from Aeromonas taiwanensis isolates recovered from the river sediments.</title>
        <authorList>
            <person name="Zheng B."/>
            <person name="Yu X."/>
            <person name="Xiao Y."/>
        </authorList>
    </citation>
    <scope>NUCLEOTIDE SEQUENCE [LARGE SCALE GENOMIC DNA]</scope>
    <source>
        <strain evidence="1 3">1713</strain>
        <strain evidence="2 4">198</strain>
    </source>
</reference>
<name>A0A5F0KE98_9GAMM</name>
<evidence type="ECO:0000313" key="4">
    <source>
        <dbReference type="Proteomes" id="UP000297914"/>
    </source>
</evidence>
<evidence type="ECO:0000313" key="3">
    <source>
        <dbReference type="Proteomes" id="UP000297720"/>
    </source>
</evidence>
<organism evidence="2 4">
    <name type="scientific">Aeromonas taiwanensis</name>
    <dbReference type="NCBI Taxonomy" id="633417"/>
    <lineage>
        <taxon>Bacteria</taxon>
        <taxon>Pseudomonadati</taxon>
        <taxon>Pseudomonadota</taxon>
        <taxon>Gammaproteobacteria</taxon>
        <taxon>Aeromonadales</taxon>
        <taxon>Aeromonadaceae</taxon>
        <taxon>Aeromonas</taxon>
    </lineage>
</organism>
<dbReference type="RefSeq" id="WP_134694906.1">
    <property type="nucleotide sequence ID" value="NZ_QORJ01000005.1"/>
</dbReference>
<sequence>MAMQTRLARLARLEAATAAETMPTVIEYHRVVSVRSNDHRRGSCVVQGNEVTIFASSAAEYEQASARQAAGRNIILIAVDARCINFQQEGTQ</sequence>
<keyword evidence="3" id="KW-1185">Reference proteome</keyword>
<accession>A0A5F0KE98</accession>
<protein>
    <submittedName>
        <fullName evidence="2">Uncharacterized protein</fullName>
    </submittedName>
</protein>
<gene>
    <name evidence="1" type="ORF">DRM93_04155</name>
    <name evidence="2" type="ORF">DRM94_04155</name>
</gene>
<evidence type="ECO:0000313" key="2">
    <source>
        <dbReference type="EMBL" id="TFF82928.1"/>
    </source>
</evidence>
<dbReference type="AlphaFoldDB" id="A0A5F0KE98"/>
<dbReference type="EMBL" id="QORK01000005">
    <property type="protein sequence ID" value="TFF82928.1"/>
    <property type="molecule type" value="Genomic_DNA"/>
</dbReference>